<keyword evidence="2" id="KW-1185">Reference proteome</keyword>
<reference evidence="1" key="1">
    <citation type="submission" date="2021-05" db="EMBL/GenBank/DDBJ databases">
        <authorList>
            <person name="Scholz U."/>
            <person name="Mascher M."/>
            <person name="Fiebig A."/>
        </authorList>
    </citation>
    <scope>NUCLEOTIDE SEQUENCE [LARGE SCALE GENOMIC DNA]</scope>
</reference>
<proteinExistence type="predicted"/>
<evidence type="ECO:0000313" key="2">
    <source>
        <dbReference type="Proteomes" id="UP001732700"/>
    </source>
</evidence>
<dbReference type="EnsemblPlants" id="AVESA.00010b.r2.1DG0176640.1">
    <property type="protein sequence ID" value="AVESA.00010b.r2.1DG0176640.1.CDS.1"/>
    <property type="gene ID" value="AVESA.00010b.r2.1DG0176640"/>
</dbReference>
<protein>
    <submittedName>
        <fullName evidence="1">Uncharacterized protein</fullName>
    </submittedName>
</protein>
<name>A0ACD5U473_AVESA</name>
<organism evidence="1 2">
    <name type="scientific">Avena sativa</name>
    <name type="common">Oat</name>
    <dbReference type="NCBI Taxonomy" id="4498"/>
    <lineage>
        <taxon>Eukaryota</taxon>
        <taxon>Viridiplantae</taxon>
        <taxon>Streptophyta</taxon>
        <taxon>Embryophyta</taxon>
        <taxon>Tracheophyta</taxon>
        <taxon>Spermatophyta</taxon>
        <taxon>Magnoliopsida</taxon>
        <taxon>Liliopsida</taxon>
        <taxon>Poales</taxon>
        <taxon>Poaceae</taxon>
        <taxon>BOP clade</taxon>
        <taxon>Pooideae</taxon>
        <taxon>Poodae</taxon>
        <taxon>Poeae</taxon>
        <taxon>Poeae Chloroplast Group 1 (Aveneae type)</taxon>
        <taxon>Aveninae</taxon>
        <taxon>Avena</taxon>
    </lineage>
</organism>
<dbReference type="Proteomes" id="UP001732700">
    <property type="component" value="Chromosome 1D"/>
</dbReference>
<evidence type="ECO:0000313" key="1">
    <source>
        <dbReference type="EnsemblPlants" id="AVESA.00010b.r2.1DG0176640.1.CDS.1"/>
    </source>
</evidence>
<sequence length="246" mass="27329">MASMHHRLHLIRAHLLDDFHGAADASSSSGDSDSSASSPPGRRRPVAGLSVTLPPKPSTTTVDLDQQPRQEESCVEDDKDEDDFRRYRGVRQRPWGKFAAEIRDPARKGARVWLGTYDHAVEAARAYDRAAFRLRGSKAILNFPNEVGTQSLLWAPLADATDAVYIGGKRTRQAQEEEEECLALREVKKERLQLEEDATASNYYSSDAAAREADFWEELKGICSLPPLSPLSPYPHLAFPQLSAVN</sequence>
<accession>A0ACD5U473</accession>
<reference evidence="1" key="2">
    <citation type="submission" date="2025-09" db="UniProtKB">
        <authorList>
            <consortium name="EnsemblPlants"/>
        </authorList>
    </citation>
    <scope>IDENTIFICATION</scope>
</reference>